<keyword evidence="3" id="KW-1185">Reference proteome</keyword>
<gene>
    <name evidence="2" type="ORF">EEL30_19030</name>
</gene>
<feature type="compositionally biased region" description="Basic and acidic residues" evidence="1">
    <location>
        <begin position="45"/>
        <end position="72"/>
    </location>
</feature>
<evidence type="ECO:0008006" key="4">
    <source>
        <dbReference type="Google" id="ProtNLM"/>
    </source>
</evidence>
<evidence type="ECO:0000256" key="1">
    <source>
        <dbReference type="SAM" id="MobiDB-lite"/>
    </source>
</evidence>
<feature type="region of interest" description="Disordered" evidence="1">
    <location>
        <begin position="118"/>
        <end position="144"/>
    </location>
</feature>
<feature type="region of interest" description="Disordered" evidence="1">
    <location>
        <begin position="44"/>
        <end position="78"/>
    </location>
</feature>
<reference evidence="2 3" key="1">
    <citation type="submission" date="2018-11" db="EMBL/GenBank/DDBJ databases">
        <title>Phylogenetic determinants of toxin gene distribution in genomes of Brevibacillus laterosporus.</title>
        <authorList>
            <person name="Glare T.R."/>
            <person name="Durrant A."/>
            <person name="Berry C."/>
            <person name="Palma L."/>
            <person name="Ormskirk M."/>
            <person name="Cox M.O."/>
        </authorList>
    </citation>
    <scope>NUCLEOTIDE SEQUENCE [LARGE SCALE GENOMIC DNA]</scope>
    <source>
        <strain evidence="2 3">1821L</strain>
    </source>
</reference>
<proteinExistence type="predicted"/>
<evidence type="ECO:0000313" key="3">
    <source>
        <dbReference type="Proteomes" id="UP000319432"/>
    </source>
</evidence>
<dbReference type="AlphaFoldDB" id="A0A518VB43"/>
<accession>A0A518VB43</accession>
<protein>
    <recommendedName>
        <fullName evidence="4">YtkA-like domain-containing protein</fullName>
    </recommendedName>
</protein>
<dbReference type="OrthoDB" id="2679563at2"/>
<sequence>MEIAIPESLQPNQVSSLQVKLTDKNKPISDAEDVQLKIWQVNQEQESKRYKAAPKADKTDNNTESKSEHRQGDSAGVYESNVIFREGGVYYVQAYVKAHGLSLLPTKRVIVGNLSREEQQALEKERDQQGDQAQQAQQDHSHHH</sequence>
<evidence type="ECO:0000313" key="2">
    <source>
        <dbReference type="EMBL" id="QDX94196.1"/>
    </source>
</evidence>
<feature type="compositionally biased region" description="Basic and acidic residues" evidence="1">
    <location>
        <begin position="118"/>
        <end position="129"/>
    </location>
</feature>
<dbReference type="EMBL" id="CP033464">
    <property type="protein sequence ID" value="QDX94196.1"/>
    <property type="molecule type" value="Genomic_DNA"/>
</dbReference>
<dbReference type="Proteomes" id="UP000319432">
    <property type="component" value="Chromosome"/>
</dbReference>
<organism evidence="2 3">
    <name type="scientific">Brevibacillus laterosporus</name>
    <name type="common">Bacillus laterosporus</name>
    <dbReference type="NCBI Taxonomy" id="1465"/>
    <lineage>
        <taxon>Bacteria</taxon>
        <taxon>Bacillati</taxon>
        <taxon>Bacillota</taxon>
        <taxon>Bacilli</taxon>
        <taxon>Bacillales</taxon>
        <taxon>Paenibacillaceae</taxon>
        <taxon>Brevibacillus</taxon>
    </lineage>
</organism>
<name>A0A518VB43_BRELA</name>